<dbReference type="PANTHER" id="PTHR43731:SF14">
    <property type="entry name" value="PRESENILIN-ASSOCIATED RHOMBOID-LIKE PROTEIN, MITOCHONDRIAL"/>
    <property type="match status" value="1"/>
</dbReference>
<evidence type="ECO:0000256" key="3">
    <source>
        <dbReference type="ARBA" id="ARBA00022692"/>
    </source>
</evidence>
<dbReference type="InterPro" id="IPR035952">
    <property type="entry name" value="Rhomboid-like_sf"/>
</dbReference>
<keyword evidence="6 7" id="KW-0472">Membrane</keyword>
<accession>A0A7W6JGL4</accession>
<feature type="transmembrane region" description="Helical" evidence="7">
    <location>
        <begin position="131"/>
        <end position="153"/>
    </location>
</feature>
<evidence type="ECO:0000259" key="8">
    <source>
        <dbReference type="Pfam" id="PF01694"/>
    </source>
</evidence>
<sequence>MPVLYLFQGWLPDGGLGLAFRPASLTDGQWWPGVLTAMFLHAGWVHVSMNAVGALAFAPPVARLGSGLRGALGFLLFYIVCGVVAALGYGLIHLESQDIMVGASGAVFGLLGAAIRLLGRRDGTLRPLTDRRTLTTATALMVVNALIGLIGFVPGGEAAGIAWEAHAFGFLFGFLTIGLWTRLFGPPRPAFDSTGDLRDPQA</sequence>
<evidence type="ECO:0000313" key="10">
    <source>
        <dbReference type="Proteomes" id="UP000529946"/>
    </source>
</evidence>
<protein>
    <submittedName>
        <fullName evidence="9">Membrane associated rhomboid family serine protease</fullName>
    </submittedName>
</protein>
<feature type="transmembrane region" description="Helical" evidence="7">
    <location>
        <begin position="99"/>
        <end position="119"/>
    </location>
</feature>
<dbReference type="PANTHER" id="PTHR43731">
    <property type="entry name" value="RHOMBOID PROTEASE"/>
    <property type="match status" value="1"/>
</dbReference>
<evidence type="ECO:0000256" key="7">
    <source>
        <dbReference type="SAM" id="Phobius"/>
    </source>
</evidence>
<name>A0A7W6JGL4_9CAUL</name>
<dbReference type="GO" id="GO:0016020">
    <property type="term" value="C:membrane"/>
    <property type="evidence" value="ECO:0007669"/>
    <property type="project" value="UniProtKB-SubCell"/>
</dbReference>
<dbReference type="GO" id="GO:0004252">
    <property type="term" value="F:serine-type endopeptidase activity"/>
    <property type="evidence" value="ECO:0007669"/>
    <property type="project" value="InterPro"/>
</dbReference>
<evidence type="ECO:0000256" key="4">
    <source>
        <dbReference type="ARBA" id="ARBA00022801"/>
    </source>
</evidence>
<feature type="transmembrane region" description="Helical" evidence="7">
    <location>
        <begin position="165"/>
        <end position="184"/>
    </location>
</feature>
<keyword evidence="10" id="KW-1185">Reference proteome</keyword>
<evidence type="ECO:0000256" key="2">
    <source>
        <dbReference type="ARBA" id="ARBA00009045"/>
    </source>
</evidence>
<evidence type="ECO:0000313" key="9">
    <source>
        <dbReference type="EMBL" id="MBB4083773.1"/>
    </source>
</evidence>
<proteinExistence type="inferred from homology"/>
<feature type="domain" description="Peptidase S54 rhomboid" evidence="8">
    <location>
        <begin position="28"/>
        <end position="177"/>
    </location>
</feature>
<feature type="transmembrane region" description="Helical" evidence="7">
    <location>
        <begin position="70"/>
        <end position="93"/>
    </location>
</feature>
<dbReference type="Pfam" id="PF01694">
    <property type="entry name" value="Rhomboid"/>
    <property type="match status" value="1"/>
</dbReference>
<dbReference type="SUPFAM" id="SSF144091">
    <property type="entry name" value="Rhomboid-like"/>
    <property type="match status" value="1"/>
</dbReference>
<keyword evidence="3 7" id="KW-0812">Transmembrane</keyword>
<dbReference type="Proteomes" id="UP000529946">
    <property type="component" value="Unassembled WGS sequence"/>
</dbReference>
<dbReference type="Gene3D" id="1.20.1540.10">
    <property type="entry name" value="Rhomboid-like"/>
    <property type="match status" value="1"/>
</dbReference>
<reference evidence="9 10" key="1">
    <citation type="submission" date="2020-08" db="EMBL/GenBank/DDBJ databases">
        <title>Genomic Encyclopedia of Type Strains, Phase IV (KMG-IV): sequencing the most valuable type-strain genomes for metagenomic binning, comparative biology and taxonomic classification.</title>
        <authorList>
            <person name="Goeker M."/>
        </authorList>
    </citation>
    <scope>NUCLEOTIDE SEQUENCE [LARGE SCALE GENOMIC DNA]</scope>
    <source>
        <strain evidence="9 10">DSM 23960</strain>
    </source>
</reference>
<evidence type="ECO:0000256" key="5">
    <source>
        <dbReference type="ARBA" id="ARBA00022989"/>
    </source>
</evidence>
<dbReference type="InterPro" id="IPR022764">
    <property type="entry name" value="Peptidase_S54_rhomboid_dom"/>
</dbReference>
<gene>
    <name evidence="9" type="ORF">GGR12_002661</name>
</gene>
<dbReference type="AlphaFoldDB" id="A0A7W6JGL4"/>
<dbReference type="GO" id="GO:0006508">
    <property type="term" value="P:proteolysis"/>
    <property type="evidence" value="ECO:0007669"/>
    <property type="project" value="UniProtKB-KW"/>
</dbReference>
<dbReference type="EMBL" id="JACIDM010000003">
    <property type="protein sequence ID" value="MBB4083773.1"/>
    <property type="molecule type" value="Genomic_DNA"/>
</dbReference>
<dbReference type="RefSeq" id="WP_221212394.1">
    <property type="nucleotide sequence ID" value="NZ_BAAAER010000003.1"/>
</dbReference>
<comment type="similarity">
    <text evidence="2">Belongs to the peptidase S54 family.</text>
</comment>
<keyword evidence="5 7" id="KW-1133">Transmembrane helix</keyword>
<dbReference type="InterPro" id="IPR050925">
    <property type="entry name" value="Rhomboid_protease_S54"/>
</dbReference>
<evidence type="ECO:0000256" key="6">
    <source>
        <dbReference type="ARBA" id="ARBA00023136"/>
    </source>
</evidence>
<comment type="subcellular location">
    <subcellularLocation>
        <location evidence="1">Membrane</location>
        <topology evidence="1">Multi-pass membrane protein</topology>
    </subcellularLocation>
</comment>
<keyword evidence="4" id="KW-0378">Hydrolase</keyword>
<comment type="caution">
    <text evidence="9">The sequence shown here is derived from an EMBL/GenBank/DDBJ whole genome shotgun (WGS) entry which is preliminary data.</text>
</comment>
<feature type="transmembrane region" description="Helical" evidence="7">
    <location>
        <begin position="30"/>
        <end position="58"/>
    </location>
</feature>
<organism evidence="9 10">
    <name type="scientific">Brevundimonas lenta</name>
    <dbReference type="NCBI Taxonomy" id="424796"/>
    <lineage>
        <taxon>Bacteria</taxon>
        <taxon>Pseudomonadati</taxon>
        <taxon>Pseudomonadota</taxon>
        <taxon>Alphaproteobacteria</taxon>
        <taxon>Caulobacterales</taxon>
        <taxon>Caulobacteraceae</taxon>
        <taxon>Brevundimonas</taxon>
    </lineage>
</organism>
<keyword evidence="9" id="KW-0645">Protease</keyword>
<evidence type="ECO:0000256" key="1">
    <source>
        <dbReference type="ARBA" id="ARBA00004141"/>
    </source>
</evidence>